<dbReference type="Gene3D" id="1.10.720.30">
    <property type="entry name" value="SAP domain"/>
    <property type="match status" value="1"/>
</dbReference>
<dbReference type="InterPro" id="IPR036361">
    <property type="entry name" value="SAP_dom_sf"/>
</dbReference>
<evidence type="ECO:0000256" key="3">
    <source>
        <dbReference type="ARBA" id="ARBA00022839"/>
    </source>
</evidence>
<organism evidence="5 6">
    <name type="scientific">Arabidopsis arenosa</name>
    <name type="common">Sand rock-cress</name>
    <name type="synonym">Cardaminopsis arenosa</name>
    <dbReference type="NCBI Taxonomy" id="38785"/>
    <lineage>
        <taxon>Eukaryota</taxon>
        <taxon>Viridiplantae</taxon>
        <taxon>Streptophyta</taxon>
        <taxon>Embryophyta</taxon>
        <taxon>Tracheophyta</taxon>
        <taxon>Spermatophyta</taxon>
        <taxon>Magnoliopsida</taxon>
        <taxon>eudicotyledons</taxon>
        <taxon>Gunneridae</taxon>
        <taxon>Pentapetalae</taxon>
        <taxon>rosids</taxon>
        <taxon>malvids</taxon>
        <taxon>Brassicales</taxon>
        <taxon>Brassicaceae</taxon>
        <taxon>Camelineae</taxon>
        <taxon>Arabidopsis</taxon>
    </lineage>
</organism>
<evidence type="ECO:0000256" key="2">
    <source>
        <dbReference type="ARBA" id="ARBA00022801"/>
    </source>
</evidence>
<keyword evidence="3" id="KW-0269">Exonuclease</keyword>
<dbReference type="EMBL" id="LR999456">
    <property type="protein sequence ID" value="CAE6129839.1"/>
    <property type="molecule type" value="Genomic_DNA"/>
</dbReference>
<dbReference type="Gene3D" id="3.30.420.10">
    <property type="entry name" value="Ribonuclease H-like superfamily/Ribonuclease H"/>
    <property type="match status" value="1"/>
</dbReference>
<accession>A0A8S2AP13</accession>
<dbReference type="GO" id="GO:0008408">
    <property type="term" value="F:3'-5' exonuclease activity"/>
    <property type="evidence" value="ECO:0007669"/>
    <property type="project" value="TreeGrafter"/>
</dbReference>
<feature type="domain" description="Exonuclease" evidence="4">
    <location>
        <begin position="121"/>
        <end position="271"/>
    </location>
</feature>
<dbReference type="AlphaFoldDB" id="A0A8S2AP13"/>
<dbReference type="InterPro" id="IPR036397">
    <property type="entry name" value="RNaseH_sf"/>
</dbReference>
<dbReference type="Proteomes" id="UP000682877">
    <property type="component" value="Chromosome 6"/>
</dbReference>
<dbReference type="InterPro" id="IPR012337">
    <property type="entry name" value="RNaseH-like_sf"/>
</dbReference>
<evidence type="ECO:0000256" key="1">
    <source>
        <dbReference type="ARBA" id="ARBA00022722"/>
    </source>
</evidence>
<dbReference type="Pfam" id="PF00929">
    <property type="entry name" value="RNase_T"/>
    <property type="match status" value="1"/>
</dbReference>
<evidence type="ECO:0000259" key="4">
    <source>
        <dbReference type="Pfam" id="PF00929"/>
    </source>
</evidence>
<dbReference type="GO" id="GO:0003676">
    <property type="term" value="F:nucleic acid binding"/>
    <property type="evidence" value="ECO:0007669"/>
    <property type="project" value="InterPro"/>
</dbReference>
<keyword evidence="2" id="KW-0378">Hydrolase</keyword>
<evidence type="ECO:0000313" key="6">
    <source>
        <dbReference type="Proteomes" id="UP000682877"/>
    </source>
</evidence>
<evidence type="ECO:0000313" key="5">
    <source>
        <dbReference type="EMBL" id="CAE6129839.1"/>
    </source>
</evidence>
<name>A0A8S2AP13_ARAAE</name>
<gene>
    <name evidence="5" type="ORF">AARE701A_LOCUS16553</name>
</gene>
<dbReference type="PANTHER" id="PTHR30231">
    <property type="entry name" value="DNA POLYMERASE III SUBUNIT EPSILON"/>
    <property type="match status" value="1"/>
</dbReference>
<reference evidence="5" key="1">
    <citation type="submission" date="2021-01" db="EMBL/GenBank/DDBJ databases">
        <authorList>
            <person name="Bezrukov I."/>
        </authorList>
    </citation>
    <scope>NUCLEOTIDE SEQUENCE</scope>
</reference>
<sequence length="276" mass="32351">MNELEAELRKHKLEEKGNRSDMALHLALYIRKTENGYFRKLRGKPIPELMDFRLKSELRLRLLSVSGSKDELVLRLAKVVNYGVKITEDEKSPAPSTCVDREEEVKGVDYPIAFLDLEFKHYTILEVGIVLVDPKTWNYKEFSVIIRQSKEFMESYVGRSSLPRTTLEDTSSPWFRDAYETIFYCLNGRTVIGHNIERCDMVLIRDRCFDLGLRVPVPKEVIDTYKWIKDKTKDKTIKNLYPKLRLADLARQFELGEQTHRAIEDCSSILKFSREY</sequence>
<protein>
    <recommendedName>
        <fullName evidence="4">Exonuclease domain-containing protein</fullName>
    </recommendedName>
</protein>
<keyword evidence="1" id="KW-0540">Nuclease</keyword>
<dbReference type="InterPro" id="IPR013520">
    <property type="entry name" value="Ribonucl_H"/>
</dbReference>
<keyword evidence="6" id="KW-1185">Reference proteome</keyword>
<dbReference type="SUPFAM" id="SSF53098">
    <property type="entry name" value="Ribonuclease H-like"/>
    <property type="match status" value="1"/>
</dbReference>
<proteinExistence type="predicted"/>
<dbReference type="PANTHER" id="PTHR30231:SF4">
    <property type="entry name" value="PROTEIN NEN2"/>
    <property type="match status" value="1"/>
</dbReference>